<reference evidence="2 3" key="1">
    <citation type="submission" date="2016-10" db="EMBL/GenBank/DDBJ databases">
        <authorList>
            <person name="de Groot N.N."/>
        </authorList>
    </citation>
    <scope>NUCLEOTIDE SEQUENCE [LARGE SCALE GENOMIC DNA]</scope>
    <source>
        <strain evidence="2 3">DSM 43067</strain>
    </source>
</reference>
<proteinExistence type="predicted"/>
<organism evidence="2 3">
    <name type="scientific">Actinomadura madurae</name>
    <dbReference type="NCBI Taxonomy" id="1993"/>
    <lineage>
        <taxon>Bacteria</taxon>
        <taxon>Bacillati</taxon>
        <taxon>Actinomycetota</taxon>
        <taxon>Actinomycetes</taxon>
        <taxon>Streptosporangiales</taxon>
        <taxon>Thermomonosporaceae</taxon>
        <taxon>Actinomadura</taxon>
    </lineage>
</organism>
<evidence type="ECO:0000313" key="3">
    <source>
        <dbReference type="Proteomes" id="UP000183413"/>
    </source>
</evidence>
<evidence type="ECO:0000259" key="1">
    <source>
        <dbReference type="Pfam" id="PF04149"/>
    </source>
</evidence>
<feature type="domain" description="DUF397" evidence="1">
    <location>
        <begin position="10"/>
        <end position="64"/>
    </location>
</feature>
<sequence length="68" mass="7223">MRMPEFSAEAQWRISSHSGGGNSSCVEVALNVPGVVGVRDSLDRDGPVLVVSPSAWRALTSRIKNGEV</sequence>
<dbReference type="AlphaFoldDB" id="A0A1I5LVC8"/>
<name>A0A1I5LVC8_9ACTN</name>
<dbReference type="Pfam" id="PF04149">
    <property type="entry name" value="DUF397"/>
    <property type="match status" value="1"/>
</dbReference>
<dbReference type="InterPro" id="IPR007278">
    <property type="entry name" value="DUF397"/>
</dbReference>
<dbReference type="EMBL" id="FOVH01000011">
    <property type="protein sequence ID" value="SFP01182.1"/>
    <property type="molecule type" value="Genomic_DNA"/>
</dbReference>
<dbReference type="RefSeq" id="WP_218163783.1">
    <property type="nucleotide sequence ID" value="NZ_FOVH01000011.1"/>
</dbReference>
<protein>
    <recommendedName>
        <fullName evidence="1">DUF397 domain-containing protein</fullName>
    </recommendedName>
</protein>
<dbReference type="InParanoid" id="A0A1I5LVC8"/>
<gene>
    <name evidence="2" type="ORF">SAMN04489713_11139</name>
</gene>
<keyword evidence="3" id="KW-1185">Reference proteome</keyword>
<accession>A0A1I5LVC8</accession>
<dbReference type="Proteomes" id="UP000183413">
    <property type="component" value="Unassembled WGS sequence"/>
</dbReference>
<evidence type="ECO:0000313" key="2">
    <source>
        <dbReference type="EMBL" id="SFP01182.1"/>
    </source>
</evidence>